<dbReference type="AlphaFoldDB" id="A0A0F9CRI6"/>
<dbReference type="EMBL" id="LAZR01034878">
    <property type="protein sequence ID" value="KKL29057.1"/>
    <property type="molecule type" value="Genomic_DNA"/>
</dbReference>
<sequence>MNEDRLSNQTPTYIKLAQIIKTGFLLSEEGSSDHRIVDSVGKNAYMGTPDDGNGSPALDGDGFDITLMDGSKVRLMLFQIFDEEE</sequence>
<gene>
    <name evidence="1" type="ORF">LCGC14_2368990</name>
</gene>
<evidence type="ECO:0000313" key="1">
    <source>
        <dbReference type="EMBL" id="KKL29057.1"/>
    </source>
</evidence>
<organism evidence="1">
    <name type="scientific">marine sediment metagenome</name>
    <dbReference type="NCBI Taxonomy" id="412755"/>
    <lineage>
        <taxon>unclassified sequences</taxon>
        <taxon>metagenomes</taxon>
        <taxon>ecological metagenomes</taxon>
    </lineage>
</organism>
<accession>A0A0F9CRI6</accession>
<reference evidence="1" key="1">
    <citation type="journal article" date="2015" name="Nature">
        <title>Complex archaea that bridge the gap between prokaryotes and eukaryotes.</title>
        <authorList>
            <person name="Spang A."/>
            <person name="Saw J.H."/>
            <person name="Jorgensen S.L."/>
            <person name="Zaremba-Niedzwiedzka K."/>
            <person name="Martijn J."/>
            <person name="Lind A.E."/>
            <person name="van Eijk R."/>
            <person name="Schleper C."/>
            <person name="Guy L."/>
            <person name="Ettema T.J."/>
        </authorList>
    </citation>
    <scope>NUCLEOTIDE SEQUENCE</scope>
</reference>
<name>A0A0F9CRI6_9ZZZZ</name>
<protein>
    <submittedName>
        <fullName evidence="1">Uncharacterized protein</fullName>
    </submittedName>
</protein>
<proteinExistence type="predicted"/>
<comment type="caution">
    <text evidence="1">The sequence shown here is derived from an EMBL/GenBank/DDBJ whole genome shotgun (WGS) entry which is preliminary data.</text>
</comment>